<feature type="transmembrane region" description="Helical" evidence="7">
    <location>
        <begin position="289"/>
        <end position="307"/>
    </location>
</feature>
<evidence type="ECO:0000256" key="2">
    <source>
        <dbReference type="ARBA" id="ARBA00022475"/>
    </source>
</evidence>
<protein>
    <recommendedName>
        <fullName evidence="7">Phosphatidylglycerol--prolipoprotein diacylglyceryl transferase</fullName>
        <ecNumber evidence="7">2.5.1.145</ecNumber>
    </recommendedName>
</protein>
<keyword evidence="4 7" id="KW-0812">Transmembrane</keyword>
<proteinExistence type="inferred from homology"/>
<evidence type="ECO:0000256" key="7">
    <source>
        <dbReference type="HAMAP-Rule" id="MF_01147"/>
    </source>
</evidence>
<comment type="subcellular location">
    <subcellularLocation>
        <location evidence="7">Cell membrane</location>
        <topology evidence="7">Multi-pass membrane protein</topology>
    </subcellularLocation>
</comment>
<evidence type="ECO:0000256" key="5">
    <source>
        <dbReference type="ARBA" id="ARBA00022989"/>
    </source>
</evidence>
<dbReference type="Proteomes" id="UP001253595">
    <property type="component" value="Unassembled WGS sequence"/>
</dbReference>
<gene>
    <name evidence="7" type="primary">lgt</name>
    <name evidence="8" type="ORF">J2X05_000068</name>
</gene>
<evidence type="ECO:0000256" key="6">
    <source>
        <dbReference type="ARBA" id="ARBA00023136"/>
    </source>
</evidence>
<dbReference type="PANTHER" id="PTHR30589:SF0">
    <property type="entry name" value="PHOSPHATIDYLGLYCEROL--PROLIPOPROTEIN DIACYLGLYCERYL TRANSFERASE"/>
    <property type="match status" value="1"/>
</dbReference>
<feature type="transmembrane region" description="Helical" evidence="7">
    <location>
        <begin position="111"/>
        <end position="128"/>
    </location>
</feature>
<keyword evidence="9" id="KW-1185">Reference proteome</keyword>
<feature type="transmembrane region" description="Helical" evidence="7">
    <location>
        <begin position="229"/>
        <end position="247"/>
    </location>
</feature>
<dbReference type="GO" id="GO:0016740">
    <property type="term" value="F:transferase activity"/>
    <property type="evidence" value="ECO:0007669"/>
    <property type="project" value="UniProtKB-KW"/>
</dbReference>
<keyword evidence="5 7" id="KW-1133">Transmembrane helix</keyword>
<dbReference type="InterPro" id="IPR001640">
    <property type="entry name" value="Lgt"/>
</dbReference>
<comment type="caution">
    <text evidence="8">The sequence shown here is derived from an EMBL/GenBank/DDBJ whole genome shotgun (WGS) entry which is preliminary data.</text>
</comment>
<sequence>MSYPYLSDLINHLFGTNIQLPIAMFGAFVALAIITAAWVGKKEVMRFERLGKLPSTVISGNKSITTHLLVSDLAMICAIFGVIGAHIFHLLEYPRELLQDPIAMIFSLDGLSIYGGLILGAIAGAIFLNKRAVPIIPMLDALAPSIILGYGIGRLGCQVSGDGDWGTAANMAIKPNWLPDWFWTQTYENNVVGTIIPAPGVYPTPLYEALAAFLIFAFLWSIRKTHYKTGFLFSVYLLLSGFERLLIEKIRINSEYHLWGMNFTQAEFISTALIIAGVVGIIKTTNARLLPRIVFSVVVIGALSACAQL</sequence>
<dbReference type="EMBL" id="JAVDVX010000001">
    <property type="protein sequence ID" value="MDR7088065.1"/>
    <property type="molecule type" value="Genomic_DNA"/>
</dbReference>
<name>A0ABU1US98_9GAMM</name>
<comment type="function">
    <text evidence="7">Catalyzes the transfer of the diacylglyceryl group from phosphatidylglycerol to the sulfhydryl group of the N-terminal cysteine of a prolipoprotein, the first step in the formation of mature lipoproteins.</text>
</comment>
<evidence type="ECO:0000256" key="3">
    <source>
        <dbReference type="ARBA" id="ARBA00022679"/>
    </source>
</evidence>
<dbReference type="Pfam" id="PF01790">
    <property type="entry name" value="LGT"/>
    <property type="match status" value="1"/>
</dbReference>
<comment type="similarity">
    <text evidence="1 7">Belongs to the Lgt family.</text>
</comment>
<feature type="transmembrane region" description="Helical" evidence="7">
    <location>
        <begin position="259"/>
        <end position="283"/>
    </location>
</feature>
<dbReference type="RefSeq" id="WP_310067225.1">
    <property type="nucleotide sequence ID" value="NZ_JAVDVX010000001.1"/>
</dbReference>
<evidence type="ECO:0000313" key="8">
    <source>
        <dbReference type="EMBL" id="MDR7088065.1"/>
    </source>
</evidence>
<keyword evidence="3 7" id="KW-0808">Transferase</keyword>
<keyword evidence="6 7" id="KW-0472">Membrane</keyword>
<feature type="binding site" evidence="7">
    <location>
        <position position="154"/>
    </location>
    <ligand>
        <name>a 1,2-diacyl-sn-glycero-3-phospho-(1'-sn-glycerol)</name>
        <dbReference type="ChEBI" id="CHEBI:64716"/>
    </ligand>
</feature>
<dbReference type="EC" id="2.5.1.145" evidence="7"/>
<organism evidence="8 9">
    <name type="scientific">Cellvibrio fibrivorans</name>
    <dbReference type="NCBI Taxonomy" id="126350"/>
    <lineage>
        <taxon>Bacteria</taxon>
        <taxon>Pseudomonadati</taxon>
        <taxon>Pseudomonadota</taxon>
        <taxon>Gammaproteobacteria</taxon>
        <taxon>Cellvibrionales</taxon>
        <taxon>Cellvibrionaceae</taxon>
        <taxon>Cellvibrio</taxon>
    </lineage>
</organism>
<feature type="transmembrane region" description="Helical" evidence="7">
    <location>
        <begin position="206"/>
        <end position="223"/>
    </location>
</feature>
<feature type="transmembrane region" description="Helical" evidence="7">
    <location>
        <begin position="68"/>
        <end position="91"/>
    </location>
</feature>
<comment type="catalytic activity">
    <reaction evidence="7">
        <text>L-cysteinyl-[prolipoprotein] + a 1,2-diacyl-sn-glycero-3-phospho-(1'-sn-glycerol) = an S-1,2-diacyl-sn-glyceryl-L-cysteinyl-[prolipoprotein] + sn-glycerol 1-phosphate + H(+)</text>
        <dbReference type="Rhea" id="RHEA:56712"/>
        <dbReference type="Rhea" id="RHEA-COMP:14679"/>
        <dbReference type="Rhea" id="RHEA-COMP:14680"/>
        <dbReference type="ChEBI" id="CHEBI:15378"/>
        <dbReference type="ChEBI" id="CHEBI:29950"/>
        <dbReference type="ChEBI" id="CHEBI:57685"/>
        <dbReference type="ChEBI" id="CHEBI:64716"/>
        <dbReference type="ChEBI" id="CHEBI:140658"/>
        <dbReference type="EC" id="2.5.1.145"/>
    </reaction>
</comment>
<comment type="pathway">
    <text evidence="7">Protein modification; lipoprotein biosynthesis (diacylglyceryl transfer).</text>
</comment>
<evidence type="ECO:0000313" key="9">
    <source>
        <dbReference type="Proteomes" id="UP001253595"/>
    </source>
</evidence>
<reference evidence="8 9" key="1">
    <citation type="submission" date="2023-07" db="EMBL/GenBank/DDBJ databases">
        <title>Sorghum-associated microbial communities from plants grown in Nebraska, USA.</title>
        <authorList>
            <person name="Schachtman D."/>
        </authorList>
    </citation>
    <scope>NUCLEOTIDE SEQUENCE [LARGE SCALE GENOMIC DNA]</scope>
    <source>
        <strain evidence="8 9">BE190</strain>
    </source>
</reference>
<keyword evidence="2 7" id="KW-1003">Cell membrane</keyword>
<accession>A0ABU1US98</accession>
<feature type="transmembrane region" description="Helical" evidence="7">
    <location>
        <begin position="20"/>
        <end position="40"/>
    </location>
</feature>
<dbReference type="HAMAP" id="MF_01147">
    <property type="entry name" value="Lgt"/>
    <property type="match status" value="1"/>
</dbReference>
<evidence type="ECO:0000256" key="1">
    <source>
        <dbReference type="ARBA" id="ARBA00007150"/>
    </source>
</evidence>
<evidence type="ECO:0000256" key="4">
    <source>
        <dbReference type="ARBA" id="ARBA00022692"/>
    </source>
</evidence>
<dbReference type="PANTHER" id="PTHR30589">
    <property type="entry name" value="PROLIPOPROTEIN DIACYLGLYCERYL TRANSFERASE"/>
    <property type="match status" value="1"/>
</dbReference>